<dbReference type="EMBL" id="JAOSHN010000001">
    <property type="protein sequence ID" value="MCU7376829.1"/>
    <property type="molecule type" value="Genomic_DNA"/>
</dbReference>
<feature type="transmembrane region" description="Helical" evidence="1">
    <location>
        <begin position="118"/>
        <end position="137"/>
    </location>
</feature>
<keyword evidence="1" id="KW-0812">Transmembrane</keyword>
<feature type="transmembrane region" description="Helical" evidence="1">
    <location>
        <begin position="144"/>
        <end position="162"/>
    </location>
</feature>
<evidence type="ECO:0000256" key="1">
    <source>
        <dbReference type="SAM" id="Phobius"/>
    </source>
</evidence>
<comment type="caution">
    <text evidence="2">The sequence shown here is derived from an EMBL/GenBank/DDBJ whole genome shotgun (WGS) entry which is preliminary data.</text>
</comment>
<feature type="transmembrane region" description="Helical" evidence="1">
    <location>
        <begin position="168"/>
        <end position="192"/>
    </location>
</feature>
<dbReference type="EMBL" id="JAOSHN010000005">
    <property type="protein sequence ID" value="MCU7379378.1"/>
    <property type="molecule type" value="Genomic_DNA"/>
</dbReference>
<evidence type="ECO:0000313" key="2">
    <source>
        <dbReference type="EMBL" id="MCU7376829.1"/>
    </source>
</evidence>
<feature type="transmembrane region" description="Helical" evidence="1">
    <location>
        <begin position="51"/>
        <end position="70"/>
    </location>
</feature>
<feature type="transmembrane region" description="Helical" evidence="1">
    <location>
        <begin position="26"/>
        <end position="45"/>
    </location>
</feature>
<dbReference type="Proteomes" id="UP001065549">
    <property type="component" value="Unassembled WGS sequence"/>
</dbReference>
<evidence type="ECO:0000313" key="3">
    <source>
        <dbReference type="EMBL" id="MCU7379378.1"/>
    </source>
</evidence>
<reference evidence="2" key="1">
    <citation type="submission" date="2022-09" db="EMBL/GenBank/DDBJ databases">
        <title>Culturomic study of gut microbiota in children with autism spectrum disorder.</title>
        <authorList>
            <person name="Efimov B.A."/>
            <person name="Chaplin A.V."/>
            <person name="Sokolova S.R."/>
            <person name="Pikina A.P."/>
            <person name="Korzhanova M."/>
            <person name="Belova V."/>
            <person name="Korostin D."/>
        </authorList>
    </citation>
    <scope>NUCLEOTIDE SEQUENCE</scope>
    <source>
        <strain evidence="2">ASD5510</strain>
    </source>
</reference>
<sequence>MKSIFSTIKEFSSTGDDTPIPKHPVLTIWIIWFVGIIVLFDIVFADEILSPSSRTAIFLGAGMIISMRSFHNRAYVNNKLKKRCTSLIGYLYGWNFIAMVIGEASKVINQWGEIGPQFIAKESVFLLFWFLSIPLVLLYNPWRWGIWAAAIFIGTIAYKLILDECLKYWSAVTLPFLLLTGGLVLIATIVSWNISRRRIKKLFG</sequence>
<gene>
    <name evidence="2" type="ORF">OBO34_00495</name>
    <name evidence="3" type="ORF">OBO34_13590</name>
</gene>
<accession>A0A9J6QLP8</accession>
<evidence type="ECO:0000313" key="4">
    <source>
        <dbReference type="Proteomes" id="UP001065549"/>
    </source>
</evidence>
<dbReference type="AlphaFoldDB" id="A0A9J6QLP8"/>
<organism evidence="2 4">
    <name type="scientific">Hominibacterium faecale</name>
    <dbReference type="NCBI Taxonomy" id="2839743"/>
    <lineage>
        <taxon>Bacteria</taxon>
        <taxon>Bacillati</taxon>
        <taxon>Bacillota</taxon>
        <taxon>Clostridia</taxon>
        <taxon>Peptostreptococcales</taxon>
        <taxon>Anaerovoracaceae</taxon>
        <taxon>Hominibacterium</taxon>
    </lineage>
</organism>
<protein>
    <submittedName>
        <fullName evidence="2">Uncharacterized protein</fullName>
    </submittedName>
</protein>
<name>A0A9J6QLP8_9FIRM</name>
<keyword evidence="1" id="KW-0472">Membrane</keyword>
<feature type="transmembrane region" description="Helical" evidence="1">
    <location>
        <begin position="91"/>
        <end position="112"/>
    </location>
</feature>
<dbReference type="RefSeq" id="WP_253020442.1">
    <property type="nucleotide sequence ID" value="NZ_JAOSHN010000001.1"/>
</dbReference>
<keyword evidence="4" id="KW-1185">Reference proteome</keyword>
<proteinExistence type="predicted"/>
<keyword evidence="1" id="KW-1133">Transmembrane helix</keyword>